<evidence type="ECO:0000313" key="3">
    <source>
        <dbReference type="Proteomes" id="UP000542674"/>
    </source>
</evidence>
<evidence type="ECO:0000313" key="2">
    <source>
        <dbReference type="EMBL" id="MBB4966797.1"/>
    </source>
</evidence>
<organism evidence="2 3">
    <name type="scientific">Saccharothrix violaceirubra</name>
    <dbReference type="NCBI Taxonomy" id="413306"/>
    <lineage>
        <taxon>Bacteria</taxon>
        <taxon>Bacillati</taxon>
        <taxon>Actinomycetota</taxon>
        <taxon>Actinomycetes</taxon>
        <taxon>Pseudonocardiales</taxon>
        <taxon>Pseudonocardiaceae</taxon>
        <taxon>Saccharothrix</taxon>
    </lineage>
</organism>
<gene>
    <name evidence="2" type="ORF">F4559_004156</name>
</gene>
<sequence>MPAQLDESCAVGDHDLGAGFVGQSADQAESFQEQQGPAQAVRGIAALLPGGGDLRCRGIQEVRGSLFPQLGQFGSSTRGPGVIGDVEEQVDDVHGFPEDR</sequence>
<dbReference type="AlphaFoldDB" id="A0A7W7WX77"/>
<proteinExistence type="predicted"/>
<dbReference type="EMBL" id="JACHJS010000001">
    <property type="protein sequence ID" value="MBB4966797.1"/>
    <property type="molecule type" value="Genomic_DNA"/>
</dbReference>
<protein>
    <submittedName>
        <fullName evidence="2">Uncharacterized protein</fullName>
    </submittedName>
</protein>
<dbReference type="RefSeq" id="WP_184671046.1">
    <property type="nucleotide sequence ID" value="NZ_BAABAI010000022.1"/>
</dbReference>
<reference evidence="2 3" key="1">
    <citation type="submission" date="2020-08" db="EMBL/GenBank/DDBJ databases">
        <title>Sequencing the genomes of 1000 actinobacteria strains.</title>
        <authorList>
            <person name="Klenk H.-P."/>
        </authorList>
    </citation>
    <scope>NUCLEOTIDE SEQUENCE [LARGE SCALE GENOMIC DNA]</scope>
    <source>
        <strain evidence="2 3">DSM 45084</strain>
    </source>
</reference>
<comment type="caution">
    <text evidence="2">The sequence shown here is derived from an EMBL/GenBank/DDBJ whole genome shotgun (WGS) entry which is preliminary data.</text>
</comment>
<keyword evidence="3" id="KW-1185">Reference proteome</keyword>
<name>A0A7W7WX77_9PSEU</name>
<feature type="compositionally biased region" description="Polar residues" evidence="1">
    <location>
        <begin position="24"/>
        <end position="36"/>
    </location>
</feature>
<feature type="region of interest" description="Disordered" evidence="1">
    <location>
        <begin position="1"/>
        <end position="36"/>
    </location>
</feature>
<dbReference type="Proteomes" id="UP000542674">
    <property type="component" value="Unassembled WGS sequence"/>
</dbReference>
<accession>A0A7W7WX77</accession>
<evidence type="ECO:0000256" key="1">
    <source>
        <dbReference type="SAM" id="MobiDB-lite"/>
    </source>
</evidence>